<gene>
    <name evidence="2" type="ORF">GCM10009854_36490</name>
</gene>
<evidence type="ECO:0000313" key="3">
    <source>
        <dbReference type="Proteomes" id="UP001501218"/>
    </source>
</evidence>
<dbReference type="NCBIfam" id="TIGR03083">
    <property type="entry name" value="maleylpyruvate isomerase family mycothiol-dependent enzyme"/>
    <property type="match status" value="1"/>
</dbReference>
<dbReference type="InterPro" id="IPR024344">
    <property type="entry name" value="MDMPI_metal-binding"/>
</dbReference>
<dbReference type="EMBL" id="BAAARA010000013">
    <property type="protein sequence ID" value="GAA2355096.1"/>
    <property type="molecule type" value="Genomic_DNA"/>
</dbReference>
<reference evidence="3" key="1">
    <citation type="journal article" date="2019" name="Int. J. Syst. Evol. Microbiol.">
        <title>The Global Catalogue of Microorganisms (GCM) 10K type strain sequencing project: providing services to taxonomists for standard genome sequencing and annotation.</title>
        <authorList>
            <consortium name="The Broad Institute Genomics Platform"/>
            <consortium name="The Broad Institute Genome Sequencing Center for Infectious Disease"/>
            <person name="Wu L."/>
            <person name="Ma J."/>
        </authorList>
    </citation>
    <scope>NUCLEOTIDE SEQUENCE [LARGE SCALE GENOMIC DNA]</scope>
    <source>
        <strain evidence="3">JCM 16221</strain>
    </source>
</reference>
<dbReference type="GO" id="GO:0016853">
    <property type="term" value="F:isomerase activity"/>
    <property type="evidence" value="ECO:0007669"/>
    <property type="project" value="UniProtKB-KW"/>
</dbReference>
<keyword evidence="2" id="KW-0413">Isomerase</keyword>
<sequence>MIVDVLQRAWQVWADFGAELDESQWQRPTRLPGWTVKDVYAHHSPFPSATLAGIRGPHPNDPLTCADAGALLADMQRPGGMSEQVAEVLRDTAAQRAADTPAAALVAEFSEVGEQAIAELREADLDRHVLYGGYAVVPAREALRIFVLEAVVHYFDMATALGREVPGPMAGAPVRTTTSLLAETPDPVALIDTATGRSPDPVFPVLR</sequence>
<dbReference type="Gene3D" id="1.20.120.450">
    <property type="entry name" value="dinb family like domain"/>
    <property type="match status" value="1"/>
</dbReference>
<accession>A0ABP5TKR8</accession>
<feature type="domain" description="Mycothiol-dependent maleylpyruvate isomerase metal-binding" evidence="1">
    <location>
        <begin position="6"/>
        <end position="158"/>
    </location>
</feature>
<dbReference type="SUPFAM" id="SSF109854">
    <property type="entry name" value="DinB/YfiT-like putative metalloenzymes"/>
    <property type="match status" value="1"/>
</dbReference>
<comment type="caution">
    <text evidence="2">The sequence shown here is derived from an EMBL/GenBank/DDBJ whole genome shotgun (WGS) entry which is preliminary data.</text>
</comment>
<dbReference type="Proteomes" id="UP001501218">
    <property type="component" value="Unassembled WGS sequence"/>
</dbReference>
<dbReference type="Pfam" id="PF11716">
    <property type="entry name" value="MDMPI_N"/>
    <property type="match status" value="1"/>
</dbReference>
<organism evidence="2 3">
    <name type="scientific">Saccharopolyspora halophila</name>
    <dbReference type="NCBI Taxonomy" id="405551"/>
    <lineage>
        <taxon>Bacteria</taxon>
        <taxon>Bacillati</taxon>
        <taxon>Actinomycetota</taxon>
        <taxon>Actinomycetes</taxon>
        <taxon>Pseudonocardiales</taxon>
        <taxon>Pseudonocardiaceae</taxon>
        <taxon>Saccharopolyspora</taxon>
    </lineage>
</organism>
<proteinExistence type="predicted"/>
<dbReference type="InterPro" id="IPR017517">
    <property type="entry name" value="Maleyloyr_isom"/>
</dbReference>
<evidence type="ECO:0000259" key="1">
    <source>
        <dbReference type="Pfam" id="PF11716"/>
    </source>
</evidence>
<protein>
    <submittedName>
        <fullName evidence="2">Maleylpyruvate isomerase N-terminal domain-containing protein</fullName>
    </submittedName>
</protein>
<name>A0ABP5TKR8_9PSEU</name>
<evidence type="ECO:0000313" key="2">
    <source>
        <dbReference type="EMBL" id="GAA2355096.1"/>
    </source>
</evidence>
<dbReference type="InterPro" id="IPR034660">
    <property type="entry name" value="DinB/YfiT-like"/>
</dbReference>
<keyword evidence="3" id="KW-1185">Reference proteome</keyword>
<dbReference type="RefSeq" id="WP_344133965.1">
    <property type="nucleotide sequence ID" value="NZ_BAAARA010000013.1"/>
</dbReference>